<keyword evidence="1" id="KW-0812">Transmembrane</keyword>
<dbReference type="EMBL" id="CATOUU010000788">
    <property type="protein sequence ID" value="CAI9948442.1"/>
    <property type="molecule type" value="Genomic_DNA"/>
</dbReference>
<feature type="transmembrane region" description="Helical" evidence="1">
    <location>
        <begin position="16"/>
        <end position="35"/>
    </location>
</feature>
<gene>
    <name evidence="3" type="ORF">HINF_LOCUS35696</name>
    <name evidence="2" type="ORF">HINF_LOCUS36087</name>
</gene>
<feature type="transmembrane region" description="Helical" evidence="1">
    <location>
        <begin position="108"/>
        <end position="127"/>
    </location>
</feature>
<evidence type="ECO:0000256" key="1">
    <source>
        <dbReference type="SAM" id="Phobius"/>
    </source>
</evidence>
<dbReference type="AlphaFoldDB" id="A0AA86Q2G4"/>
<reference evidence="3 4" key="2">
    <citation type="submission" date="2024-07" db="EMBL/GenBank/DDBJ databases">
        <authorList>
            <person name="Akdeniz Z."/>
        </authorList>
    </citation>
    <scope>NUCLEOTIDE SEQUENCE [LARGE SCALE GENOMIC DNA]</scope>
</reference>
<name>A0AA86Q2G4_9EUKA</name>
<protein>
    <submittedName>
        <fullName evidence="3">Hypothetical_protein</fullName>
    </submittedName>
</protein>
<sequence>MLVFYDALTNMKKNFLVRKFLTILSIIVSVQGFVSTHKSENIFICYVNFMLVTITGALFPSLLFNPEFSVKQTIQKQEFLLTLIVVIVLTSKIDFCIQLTAMVLNPTIYKPITAIAAFTSIISNFYFNFYSYMQTSNYFKHCFHCLVQFVPNYILDCAIQQRLAVFPKAGFVKQFGIGIITTVSHLFFNYQTIEILIVGTEIINIALKWNGMKQIWAVIAEWI</sequence>
<evidence type="ECO:0000313" key="2">
    <source>
        <dbReference type="EMBL" id="CAI9948442.1"/>
    </source>
</evidence>
<reference evidence="2" key="1">
    <citation type="submission" date="2023-06" db="EMBL/GenBank/DDBJ databases">
        <authorList>
            <person name="Kurt Z."/>
        </authorList>
    </citation>
    <scope>NUCLEOTIDE SEQUENCE</scope>
</reference>
<organism evidence="2">
    <name type="scientific">Hexamita inflata</name>
    <dbReference type="NCBI Taxonomy" id="28002"/>
    <lineage>
        <taxon>Eukaryota</taxon>
        <taxon>Metamonada</taxon>
        <taxon>Diplomonadida</taxon>
        <taxon>Hexamitidae</taxon>
        <taxon>Hexamitinae</taxon>
        <taxon>Hexamita</taxon>
    </lineage>
</organism>
<feature type="transmembrane region" description="Helical" evidence="1">
    <location>
        <begin position="79"/>
        <end position="102"/>
    </location>
</feature>
<feature type="transmembrane region" description="Helical" evidence="1">
    <location>
        <begin position="41"/>
        <end position="59"/>
    </location>
</feature>
<keyword evidence="1" id="KW-0472">Membrane</keyword>
<comment type="caution">
    <text evidence="2">The sequence shown here is derived from an EMBL/GenBank/DDBJ whole genome shotgun (WGS) entry which is preliminary data.</text>
</comment>
<keyword evidence="4" id="KW-1185">Reference proteome</keyword>
<proteinExistence type="predicted"/>
<evidence type="ECO:0000313" key="3">
    <source>
        <dbReference type="EMBL" id="CAL6034943.1"/>
    </source>
</evidence>
<accession>A0AA86Q2G4</accession>
<dbReference type="Proteomes" id="UP001642409">
    <property type="component" value="Unassembled WGS sequence"/>
</dbReference>
<evidence type="ECO:0000313" key="4">
    <source>
        <dbReference type="Proteomes" id="UP001642409"/>
    </source>
</evidence>
<keyword evidence="1" id="KW-1133">Transmembrane helix</keyword>
<dbReference type="EMBL" id="CAXDID020000129">
    <property type="protein sequence ID" value="CAL6034943.1"/>
    <property type="molecule type" value="Genomic_DNA"/>
</dbReference>